<protein>
    <submittedName>
        <fullName evidence="1">Uncharacterized protein</fullName>
    </submittedName>
</protein>
<gene>
    <name evidence="1" type="ORF">J1C56_25470</name>
</gene>
<dbReference type="AlphaFoldDB" id="A0A9X1D8H0"/>
<evidence type="ECO:0000313" key="1">
    <source>
        <dbReference type="EMBL" id="MBT1158929.1"/>
    </source>
</evidence>
<sequence length="170" mass="17947">MSVLSAFALTSPSFAGEATDAAALFRDICIASEGDLVVAKERAQGRGFEFDGSYGRIAGSKGWPIVMLTPTGDGNMHDRCAVAGETVAEGAIADVALSKGLVEVPKEKAVGQISEGLVVRTFVSRECAEASEFFGSCELIQFLGDERPEGASSAPFFRKFNYVPSRKPVS</sequence>
<proteinExistence type="predicted"/>
<accession>A0A9X1D8H0</accession>
<dbReference type="RefSeq" id="WP_214392792.1">
    <property type="nucleotide sequence ID" value="NZ_JAFLWW010000009.1"/>
</dbReference>
<dbReference type="Proteomes" id="UP001138921">
    <property type="component" value="Unassembled WGS sequence"/>
</dbReference>
<name>A0A9X1D8H0_9HYPH</name>
<evidence type="ECO:0000313" key="2">
    <source>
        <dbReference type="Proteomes" id="UP001138921"/>
    </source>
</evidence>
<keyword evidence="2" id="KW-1185">Reference proteome</keyword>
<comment type="caution">
    <text evidence="1">The sequence shown here is derived from an EMBL/GenBank/DDBJ whole genome shotgun (WGS) entry which is preliminary data.</text>
</comment>
<reference evidence="1" key="1">
    <citation type="journal article" date="2021" name="Microorganisms">
        <title>Phylogenomic Reconstruction and Metabolic Potential of the Genus Aminobacter.</title>
        <authorList>
            <person name="Artuso I."/>
            <person name="Turrini P."/>
            <person name="Pirolo M."/>
            <person name="Lugli G.A."/>
            <person name="Ventura M."/>
            <person name="Visca P."/>
        </authorList>
    </citation>
    <scope>NUCLEOTIDE SEQUENCE</scope>
    <source>
        <strain evidence="1">LMG 26462</strain>
    </source>
</reference>
<dbReference type="EMBL" id="JAFLWW010000009">
    <property type="protein sequence ID" value="MBT1158929.1"/>
    <property type="molecule type" value="Genomic_DNA"/>
</dbReference>
<organism evidence="1 2">
    <name type="scientific">Aminobacter anthyllidis</name>
    <dbReference type="NCBI Taxonomy" id="1035067"/>
    <lineage>
        <taxon>Bacteria</taxon>
        <taxon>Pseudomonadati</taxon>
        <taxon>Pseudomonadota</taxon>
        <taxon>Alphaproteobacteria</taxon>
        <taxon>Hyphomicrobiales</taxon>
        <taxon>Phyllobacteriaceae</taxon>
        <taxon>Aminobacter</taxon>
    </lineage>
</organism>
<reference evidence="1" key="2">
    <citation type="submission" date="2021-03" db="EMBL/GenBank/DDBJ databases">
        <authorList>
            <person name="Artuso I."/>
            <person name="Turrini P."/>
            <person name="Pirolo M."/>
            <person name="Lugli G.A."/>
            <person name="Ventura M."/>
            <person name="Visca P."/>
        </authorList>
    </citation>
    <scope>NUCLEOTIDE SEQUENCE</scope>
    <source>
        <strain evidence="1">LMG 26462</strain>
    </source>
</reference>